<evidence type="ECO:0000313" key="1">
    <source>
        <dbReference type="EMBL" id="OTF75157.1"/>
    </source>
</evidence>
<reference evidence="1 2" key="1">
    <citation type="submission" date="2017-03" db="EMBL/GenBank/DDBJ databases">
        <title>Genome Survey of Euroglyphus maynei.</title>
        <authorList>
            <person name="Arlian L.G."/>
            <person name="Morgan M.S."/>
            <person name="Rider S.D."/>
        </authorList>
    </citation>
    <scope>NUCLEOTIDE SEQUENCE [LARGE SCALE GENOMIC DNA]</scope>
    <source>
        <strain evidence="1">Arlian Lab</strain>
        <tissue evidence="1">Whole body</tissue>
    </source>
</reference>
<dbReference type="EMBL" id="MUJZ01043366">
    <property type="protein sequence ID" value="OTF75157.1"/>
    <property type="molecule type" value="Genomic_DNA"/>
</dbReference>
<comment type="caution">
    <text evidence="1">The sequence shown here is derived from an EMBL/GenBank/DDBJ whole genome shotgun (WGS) entry which is preliminary data.</text>
</comment>
<name>A0A1Y3B4N6_EURMA</name>
<feature type="non-terminal residue" evidence="1">
    <location>
        <position position="94"/>
    </location>
</feature>
<dbReference type="AlphaFoldDB" id="A0A1Y3B4N6"/>
<dbReference type="Pfam" id="PF01019">
    <property type="entry name" value="G_glu_transpept"/>
    <property type="match status" value="1"/>
</dbReference>
<proteinExistence type="predicted"/>
<keyword evidence="2" id="KW-1185">Reference proteome</keyword>
<dbReference type="InterPro" id="IPR029055">
    <property type="entry name" value="Ntn_hydrolases_N"/>
</dbReference>
<accession>A0A1Y3B4N6</accession>
<evidence type="ECO:0000313" key="2">
    <source>
        <dbReference type="Proteomes" id="UP000194236"/>
    </source>
</evidence>
<dbReference type="Proteomes" id="UP000194236">
    <property type="component" value="Unassembled WGS sequence"/>
</dbReference>
<sequence length="94" mass="11235">MEHEHLKNVYVNPETMKLYKHGEIFKQPKLAETLRNLSLVDDPHRYFYEEIAAKILDDLYNHNDFPDQKPILTAKDFASYEIIEEEAYSFDIKD</sequence>
<organism evidence="1 2">
    <name type="scientific">Euroglyphus maynei</name>
    <name type="common">Mayne's house dust mite</name>
    <dbReference type="NCBI Taxonomy" id="6958"/>
    <lineage>
        <taxon>Eukaryota</taxon>
        <taxon>Metazoa</taxon>
        <taxon>Ecdysozoa</taxon>
        <taxon>Arthropoda</taxon>
        <taxon>Chelicerata</taxon>
        <taxon>Arachnida</taxon>
        <taxon>Acari</taxon>
        <taxon>Acariformes</taxon>
        <taxon>Sarcoptiformes</taxon>
        <taxon>Astigmata</taxon>
        <taxon>Psoroptidia</taxon>
        <taxon>Analgoidea</taxon>
        <taxon>Pyroglyphidae</taxon>
        <taxon>Pyroglyphinae</taxon>
        <taxon>Euroglyphus</taxon>
    </lineage>
</organism>
<protein>
    <submittedName>
        <fullName evidence="1">Uncharacterized protein</fullName>
    </submittedName>
</protein>
<gene>
    <name evidence="1" type="ORF">BLA29_014023</name>
</gene>
<dbReference type="SUPFAM" id="SSF56235">
    <property type="entry name" value="N-terminal nucleophile aminohydrolases (Ntn hydrolases)"/>
    <property type="match status" value="1"/>
</dbReference>
<dbReference type="OrthoDB" id="6513769at2759"/>